<keyword evidence="1" id="KW-0805">Transcription regulation</keyword>
<dbReference type="PANTHER" id="PTHR30055:SF238">
    <property type="entry name" value="MYCOFACTOCIN BIOSYNTHESIS TRANSCRIPTIONAL REGULATOR MFTR-RELATED"/>
    <property type="match status" value="1"/>
</dbReference>
<gene>
    <name evidence="6" type="ORF">J2Z69_002903</name>
</gene>
<dbReference type="Gene3D" id="1.10.357.10">
    <property type="entry name" value="Tetracycline Repressor, domain 2"/>
    <property type="match status" value="1"/>
</dbReference>
<feature type="domain" description="HTH tetR-type" evidence="5">
    <location>
        <begin position="2"/>
        <end position="62"/>
    </location>
</feature>
<evidence type="ECO:0000256" key="3">
    <source>
        <dbReference type="ARBA" id="ARBA00023163"/>
    </source>
</evidence>
<keyword evidence="2 4" id="KW-0238">DNA-binding</keyword>
<dbReference type="InterPro" id="IPR001647">
    <property type="entry name" value="HTH_TetR"/>
</dbReference>
<dbReference type="Pfam" id="PF00440">
    <property type="entry name" value="TetR_N"/>
    <property type="match status" value="1"/>
</dbReference>
<evidence type="ECO:0000256" key="2">
    <source>
        <dbReference type="ARBA" id="ARBA00023125"/>
    </source>
</evidence>
<accession>A0ABS4JJG7</accession>
<dbReference type="RefSeq" id="WP_209863902.1">
    <property type="nucleotide sequence ID" value="NZ_JAGGLD010000005.1"/>
</dbReference>
<keyword evidence="7" id="KW-1185">Reference proteome</keyword>
<evidence type="ECO:0000256" key="1">
    <source>
        <dbReference type="ARBA" id="ARBA00023015"/>
    </source>
</evidence>
<keyword evidence="3" id="KW-0804">Transcription</keyword>
<evidence type="ECO:0000259" key="5">
    <source>
        <dbReference type="PROSITE" id="PS50977"/>
    </source>
</evidence>
<protein>
    <submittedName>
        <fullName evidence="6">AcrR family transcriptional regulator</fullName>
    </submittedName>
</protein>
<dbReference type="Proteomes" id="UP001519288">
    <property type="component" value="Unassembled WGS sequence"/>
</dbReference>
<evidence type="ECO:0000256" key="4">
    <source>
        <dbReference type="PROSITE-ProRule" id="PRU00335"/>
    </source>
</evidence>
<comment type="caution">
    <text evidence="6">The sequence shown here is derived from an EMBL/GenBank/DDBJ whole genome shotgun (WGS) entry which is preliminary data.</text>
</comment>
<sequence>MSEGKRRLQEAALAHFAREGYEGASLQHIATEAGMKKPSIYAHYQGKQDLFMNVLIRVLREERHRIIRYFITNQNIRLEQRLHGLIRLFQDEYESNQDTAFLLRMMFFPPHALSQEVMRIVYPFLDAMENKLIHTFEKEVTRPLRASISSGQAAVSFMTLMDGVMVEMLYEMPDRSRKRLDAIWPIYTQGIYD</sequence>
<name>A0ABS4JJG7_9BACL</name>
<dbReference type="InterPro" id="IPR036271">
    <property type="entry name" value="Tet_transcr_reg_TetR-rel_C_sf"/>
</dbReference>
<dbReference type="PANTHER" id="PTHR30055">
    <property type="entry name" value="HTH-TYPE TRANSCRIPTIONAL REGULATOR RUTR"/>
    <property type="match status" value="1"/>
</dbReference>
<evidence type="ECO:0000313" key="7">
    <source>
        <dbReference type="Proteomes" id="UP001519288"/>
    </source>
</evidence>
<feature type="DNA-binding region" description="H-T-H motif" evidence="4">
    <location>
        <begin position="25"/>
        <end position="44"/>
    </location>
</feature>
<dbReference type="Gene3D" id="1.10.10.60">
    <property type="entry name" value="Homeodomain-like"/>
    <property type="match status" value="1"/>
</dbReference>
<evidence type="ECO:0000313" key="6">
    <source>
        <dbReference type="EMBL" id="MBP2001847.1"/>
    </source>
</evidence>
<reference evidence="6 7" key="1">
    <citation type="submission" date="2021-03" db="EMBL/GenBank/DDBJ databases">
        <title>Genomic Encyclopedia of Type Strains, Phase IV (KMG-IV): sequencing the most valuable type-strain genomes for metagenomic binning, comparative biology and taxonomic classification.</title>
        <authorList>
            <person name="Goeker M."/>
        </authorList>
    </citation>
    <scope>NUCLEOTIDE SEQUENCE [LARGE SCALE GENOMIC DNA]</scope>
    <source>
        <strain evidence="6 7">DSM 26806</strain>
    </source>
</reference>
<dbReference type="SUPFAM" id="SSF46689">
    <property type="entry name" value="Homeodomain-like"/>
    <property type="match status" value="1"/>
</dbReference>
<dbReference type="SUPFAM" id="SSF48498">
    <property type="entry name" value="Tetracyclin repressor-like, C-terminal domain"/>
    <property type="match status" value="1"/>
</dbReference>
<dbReference type="EMBL" id="JAGGLD010000005">
    <property type="protein sequence ID" value="MBP2001847.1"/>
    <property type="molecule type" value="Genomic_DNA"/>
</dbReference>
<dbReference type="InterPro" id="IPR009057">
    <property type="entry name" value="Homeodomain-like_sf"/>
</dbReference>
<dbReference type="PROSITE" id="PS50977">
    <property type="entry name" value="HTH_TETR_2"/>
    <property type="match status" value="1"/>
</dbReference>
<proteinExistence type="predicted"/>
<dbReference type="InterPro" id="IPR050109">
    <property type="entry name" value="HTH-type_TetR-like_transc_reg"/>
</dbReference>
<dbReference type="PRINTS" id="PR00455">
    <property type="entry name" value="HTHTETR"/>
</dbReference>
<organism evidence="6 7">
    <name type="scientific">Paenibacillus shirakamiensis</name>
    <dbReference type="NCBI Taxonomy" id="1265935"/>
    <lineage>
        <taxon>Bacteria</taxon>
        <taxon>Bacillati</taxon>
        <taxon>Bacillota</taxon>
        <taxon>Bacilli</taxon>
        <taxon>Bacillales</taxon>
        <taxon>Paenibacillaceae</taxon>
        <taxon>Paenibacillus</taxon>
    </lineage>
</organism>